<evidence type="ECO:0000256" key="2">
    <source>
        <dbReference type="ARBA" id="ARBA00007599"/>
    </source>
</evidence>
<keyword evidence="7" id="KW-0547">Nucleotide-binding</keyword>
<dbReference type="Gene3D" id="3.40.50.300">
    <property type="entry name" value="P-loop containing nucleotide triphosphate hydrolases"/>
    <property type="match status" value="1"/>
</dbReference>
<evidence type="ECO:0000256" key="3">
    <source>
        <dbReference type="ARBA" id="ARBA00019010"/>
    </source>
</evidence>
<protein>
    <recommendedName>
        <fullName evidence="3">tRNA threonylcarbamoyladenosine biosynthesis protein TsaE</fullName>
    </recommendedName>
    <alternativeName>
        <fullName evidence="10">t(6)A37 threonylcarbamoyladenosine biosynthesis protein TsaE</fullName>
    </alternativeName>
</protein>
<keyword evidence="5" id="KW-0819">tRNA processing</keyword>
<reference evidence="13" key="3">
    <citation type="submission" date="2023-06" db="EMBL/GenBank/DDBJ databases">
        <title>Pangenomics reveal diversification of enzyme families and niche specialization in globally abundant SAR202 bacteria.</title>
        <authorList>
            <person name="Saw J.H.W."/>
        </authorList>
    </citation>
    <scope>NUCLEOTIDE SEQUENCE [LARGE SCALE GENOMIC DNA]</scope>
    <source>
        <strain evidence="13">JH1073</strain>
    </source>
</reference>
<dbReference type="Proteomes" id="UP001219901">
    <property type="component" value="Chromosome"/>
</dbReference>
<dbReference type="InterPro" id="IPR003442">
    <property type="entry name" value="T6A_TsaE"/>
</dbReference>
<dbReference type="GO" id="GO:0005737">
    <property type="term" value="C:cytoplasm"/>
    <property type="evidence" value="ECO:0007669"/>
    <property type="project" value="UniProtKB-SubCell"/>
</dbReference>
<name>A0AAJ5ZDN0_9CHLR</name>
<evidence type="ECO:0000313" key="11">
    <source>
        <dbReference type="EMBL" id="MDG0865753.1"/>
    </source>
</evidence>
<evidence type="ECO:0000313" key="12">
    <source>
        <dbReference type="EMBL" id="WFG39507.1"/>
    </source>
</evidence>
<dbReference type="GO" id="GO:0005524">
    <property type="term" value="F:ATP binding"/>
    <property type="evidence" value="ECO:0007669"/>
    <property type="project" value="UniProtKB-KW"/>
</dbReference>
<comment type="similarity">
    <text evidence="2">Belongs to the TsaE family.</text>
</comment>
<sequence length="191" mass="20109">MAGNVHMSGPSPALLLVSDSESETVRIGKSIGIALRAGDTVLLSGDLGAGKTRLVHGMADGIESPIPARSPTFVIVNEYPGRVHLSHCDLYRLGSIDEVEELALEERLPTGALVIEWPEVGGNVLPEDVLFLKLENGDHDDQRSIMFTPTGPRSAGLLSRSAAIYESLDAAVGLSYSAAGENTDSSGNKTN</sequence>
<keyword evidence="13" id="KW-1185">Reference proteome</keyword>
<dbReference type="SUPFAM" id="SSF52540">
    <property type="entry name" value="P-loop containing nucleoside triphosphate hydrolases"/>
    <property type="match status" value="1"/>
</dbReference>
<evidence type="ECO:0000256" key="8">
    <source>
        <dbReference type="ARBA" id="ARBA00022840"/>
    </source>
</evidence>
<dbReference type="Pfam" id="PF02367">
    <property type="entry name" value="TsaE"/>
    <property type="match status" value="1"/>
</dbReference>
<keyword evidence="4" id="KW-0963">Cytoplasm</keyword>
<dbReference type="EMBL" id="CP046147">
    <property type="protein sequence ID" value="WFG39507.1"/>
    <property type="molecule type" value="Genomic_DNA"/>
</dbReference>
<evidence type="ECO:0000313" key="14">
    <source>
        <dbReference type="Proteomes" id="UP001321249"/>
    </source>
</evidence>
<organism evidence="12 13">
    <name type="scientific">Candidatus Lucifugimonas marina</name>
    <dbReference type="NCBI Taxonomy" id="3038979"/>
    <lineage>
        <taxon>Bacteria</taxon>
        <taxon>Bacillati</taxon>
        <taxon>Chloroflexota</taxon>
        <taxon>Dehalococcoidia</taxon>
        <taxon>SAR202 cluster</taxon>
        <taxon>Candidatus Lucifugimonadales</taxon>
        <taxon>Candidatus Lucifugimonadaceae</taxon>
        <taxon>Candidatus Lucifugimonas</taxon>
    </lineage>
</organism>
<proteinExistence type="inferred from homology"/>
<evidence type="ECO:0000313" key="13">
    <source>
        <dbReference type="Proteomes" id="UP001219901"/>
    </source>
</evidence>
<dbReference type="PANTHER" id="PTHR33540">
    <property type="entry name" value="TRNA THREONYLCARBAMOYLADENOSINE BIOSYNTHESIS PROTEIN TSAE"/>
    <property type="match status" value="1"/>
</dbReference>
<dbReference type="GO" id="GO:0046872">
    <property type="term" value="F:metal ion binding"/>
    <property type="evidence" value="ECO:0007669"/>
    <property type="project" value="UniProtKB-KW"/>
</dbReference>
<dbReference type="InterPro" id="IPR027417">
    <property type="entry name" value="P-loop_NTPase"/>
</dbReference>
<accession>A0AAJ5ZDN0</accession>
<dbReference type="RefSeq" id="WP_342823276.1">
    <property type="nucleotide sequence ID" value="NZ_CP046146.1"/>
</dbReference>
<dbReference type="PANTHER" id="PTHR33540:SF2">
    <property type="entry name" value="TRNA THREONYLCARBAMOYLADENOSINE BIOSYNTHESIS PROTEIN TSAE"/>
    <property type="match status" value="1"/>
</dbReference>
<evidence type="ECO:0000256" key="5">
    <source>
        <dbReference type="ARBA" id="ARBA00022694"/>
    </source>
</evidence>
<dbReference type="Proteomes" id="UP001321249">
    <property type="component" value="Unassembled WGS sequence"/>
</dbReference>
<evidence type="ECO:0000256" key="4">
    <source>
        <dbReference type="ARBA" id="ARBA00022490"/>
    </source>
</evidence>
<dbReference type="GO" id="GO:0002949">
    <property type="term" value="P:tRNA threonylcarbamoyladenosine modification"/>
    <property type="evidence" value="ECO:0007669"/>
    <property type="project" value="InterPro"/>
</dbReference>
<keyword evidence="8" id="KW-0067">ATP-binding</keyword>
<keyword evidence="6" id="KW-0479">Metal-binding</keyword>
<comment type="subcellular location">
    <subcellularLocation>
        <location evidence="1">Cytoplasm</location>
    </subcellularLocation>
</comment>
<evidence type="ECO:0000256" key="6">
    <source>
        <dbReference type="ARBA" id="ARBA00022723"/>
    </source>
</evidence>
<reference evidence="12" key="2">
    <citation type="journal article" date="2023" name="Nat. Commun.">
        <title>Cultivation of marine bacteria of the SAR202 clade.</title>
        <authorList>
            <person name="Lim Y."/>
            <person name="Seo J.H."/>
            <person name="Giovannoni S.J."/>
            <person name="Kang I."/>
            <person name="Cho J.C."/>
        </authorList>
    </citation>
    <scope>NUCLEOTIDE SEQUENCE</scope>
    <source>
        <strain evidence="12">JH1073</strain>
    </source>
</reference>
<evidence type="ECO:0000256" key="9">
    <source>
        <dbReference type="ARBA" id="ARBA00022842"/>
    </source>
</evidence>
<dbReference type="EMBL" id="WMBE01000001">
    <property type="protein sequence ID" value="MDG0865753.1"/>
    <property type="molecule type" value="Genomic_DNA"/>
</dbReference>
<dbReference type="NCBIfam" id="TIGR00150">
    <property type="entry name" value="T6A_YjeE"/>
    <property type="match status" value="1"/>
</dbReference>
<evidence type="ECO:0000256" key="10">
    <source>
        <dbReference type="ARBA" id="ARBA00032441"/>
    </source>
</evidence>
<evidence type="ECO:0000256" key="7">
    <source>
        <dbReference type="ARBA" id="ARBA00022741"/>
    </source>
</evidence>
<evidence type="ECO:0000256" key="1">
    <source>
        <dbReference type="ARBA" id="ARBA00004496"/>
    </source>
</evidence>
<reference evidence="13 14" key="1">
    <citation type="submission" date="2019-11" db="EMBL/GenBank/DDBJ databases">
        <authorList>
            <person name="Cho J.-C."/>
        </authorList>
    </citation>
    <scope>NUCLEOTIDE SEQUENCE [LARGE SCALE GENOMIC DNA]</scope>
    <source>
        <strain evidence="12 13">JH1073</strain>
        <strain evidence="11 14">JH702</strain>
    </source>
</reference>
<keyword evidence="9" id="KW-0460">Magnesium</keyword>
<gene>
    <name evidence="12" type="primary">tsaE</name>
    <name evidence="11" type="ORF">GKO46_01520</name>
    <name evidence="12" type="ORF">GKO48_07705</name>
</gene>
<dbReference type="AlphaFoldDB" id="A0AAJ5ZDN0"/>